<reference evidence="4" key="1">
    <citation type="submission" date="2019-10" db="EMBL/GenBank/DDBJ databases">
        <title>Conservation and host-specific expression of non-tandemly repeated heterogenous ribosome RNA gene in arbuscular mycorrhizal fungi.</title>
        <authorList>
            <person name="Maeda T."/>
            <person name="Kobayashi Y."/>
            <person name="Nakagawa T."/>
            <person name="Ezawa T."/>
            <person name="Yamaguchi K."/>
            <person name="Bino T."/>
            <person name="Nishimoto Y."/>
            <person name="Shigenobu S."/>
            <person name="Kawaguchi M."/>
        </authorList>
    </citation>
    <scope>NUCLEOTIDE SEQUENCE</scope>
    <source>
        <strain evidence="4">HR1</strain>
    </source>
</reference>
<dbReference type="PRINTS" id="PR00503">
    <property type="entry name" value="BROMODOMAIN"/>
</dbReference>
<dbReference type="PROSITE" id="PS50014">
    <property type="entry name" value="BROMODOMAIN_2"/>
    <property type="match status" value="1"/>
</dbReference>
<dbReference type="GO" id="GO:0006325">
    <property type="term" value="P:chromatin organization"/>
    <property type="evidence" value="ECO:0007669"/>
    <property type="project" value="UniProtKB-ARBA"/>
</dbReference>
<dbReference type="EMBL" id="BLAL01000006">
    <property type="protein sequence ID" value="GES73323.1"/>
    <property type="molecule type" value="Genomic_DNA"/>
</dbReference>
<dbReference type="PANTHER" id="PTHR45926">
    <property type="entry name" value="OSJNBA0053K19.4 PROTEIN"/>
    <property type="match status" value="1"/>
</dbReference>
<dbReference type="InterPro" id="IPR001487">
    <property type="entry name" value="Bromodomain"/>
</dbReference>
<accession>A0A8H3QB60</accession>
<comment type="caution">
    <text evidence="4">The sequence shown here is derived from an EMBL/GenBank/DDBJ whole genome shotgun (WGS) entry which is preliminary data.</text>
</comment>
<proteinExistence type="predicted"/>
<protein>
    <recommendedName>
        <fullName evidence="3">Bromo domain-containing protein</fullName>
    </recommendedName>
</protein>
<dbReference type="Proteomes" id="UP000615446">
    <property type="component" value="Unassembled WGS sequence"/>
</dbReference>
<evidence type="ECO:0000256" key="1">
    <source>
        <dbReference type="ARBA" id="ARBA00023117"/>
    </source>
</evidence>
<organism evidence="4 5">
    <name type="scientific">Rhizophagus clarus</name>
    <dbReference type="NCBI Taxonomy" id="94130"/>
    <lineage>
        <taxon>Eukaryota</taxon>
        <taxon>Fungi</taxon>
        <taxon>Fungi incertae sedis</taxon>
        <taxon>Mucoromycota</taxon>
        <taxon>Glomeromycotina</taxon>
        <taxon>Glomeromycetes</taxon>
        <taxon>Glomerales</taxon>
        <taxon>Glomeraceae</taxon>
        <taxon>Rhizophagus</taxon>
    </lineage>
</organism>
<sequence length="529" mass="61417">MSATTKNYIGYEALVSYLNERKNWSYRGFLILHQDIIVTSLISLTNNSPLTLAKWKNIDVAWYNRFLDEAKELLEPNTFITINAEHLQQIKNLQIFWEEIIKKYEKENLVPAAITPATSLSKETLNQQKEDLIPAITTVISLPKENLNQQEGNLIPTITTVTSFSKETLNQQKVTNTISLPKDIVNQNQLPDNVISKETNNNIKLINFCYDILYKLENNPYAHLFYKYNEKDIINKVIKYPMDLCTINLKLENNQYTNLEEFEEDIRLIFRNCYTCNDIKSEIYCSGVALESIFNKKWNEKLIFQTRKKGELKRARDNDADINNSLISKKKQNQVLEENKNNVIYKQDINNTYPVTSAYENLVMVMDGKKPKGSGRFGYLDIFVLKGIGDNYIGLELKYISLVGLIKNQNTKYGANELENLDKVLEKEDEEFLLKRPYTYWSKEHKKTNQTTIGEVLNNGIDQLKSYINIISKGKPINYSSSGVFDERIKITKSESNILKGYVILVIGFRRILWRPVENVISNYTYNKI</sequence>
<dbReference type="Pfam" id="PF00439">
    <property type="entry name" value="Bromodomain"/>
    <property type="match status" value="1"/>
</dbReference>
<evidence type="ECO:0000256" key="2">
    <source>
        <dbReference type="PROSITE-ProRule" id="PRU00035"/>
    </source>
</evidence>
<keyword evidence="1 2" id="KW-0103">Bromodomain</keyword>
<dbReference type="InterPro" id="IPR036427">
    <property type="entry name" value="Bromodomain-like_sf"/>
</dbReference>
<name>A0A8H3QB60_9GLOM</name>
<dbReference type="AlphaFoldDB" id="A0A8H3QB60"/>
<evidence type="ECO:0000259" key="3">
    <source>
        <dbReference type="PROSITE" id="PS50014"/>
    </source>
</evidence>
<dbReference type="OrthoDB" id="21449at2759"/>
<gene>
    <name evidence="4" type="ORF">RCL2_000086400</name>
</gene>
<feature type="domain" description="Bromo" evidence="3">
    <location>
        <begin position="236"/>
        <end position="284"/>
    </location>
</feature>
<dbReference type="SMART" id="SM00297">
    <property type="entry name" value="BROMO"/>
    <property type="match status" value="1"/>
</dbReference>
<evidence type="ECO:0000313" key="5">
    <source>
        <dbReference type="Proteomes" id="UP000615446"/>
    </source>
</evidence>
<dbReference type="Gene3D" id="1.20.920.10">
    <property type="entry name" value="Bromodomain-like"/>
    <property type="match status" value="1"/>
</dbReference>
<evidence type="ECO:0000313" key="4">
    <source>
        <dbReference type="EMBL" id="GES73323.1"/>
    </source>
</evidence>
<dbReference type="SUPFAM" id="SSF47370">
    <property type="entry name" value="Bromodomain"/>
    <property type="match status" value="1"/>
</dbReference>